<evidence type="ECO:0000256" key="4">
    <source>
        <dbReference type="ARBA" id="ARBA00023163"/>
    </source>
</evidence>
<dbReference type="Pfam" id="PF12833">
    <property type="entry name" value="HTH_18"/>
    <property type="match status" value="1"/>
</dbReference>
<dbReference type="InterPro" id="IPR020449">
    <property type="entry name" value="Tscrpt_reg_AraC-type_HTH"/>
</dbReference>
<dbReference type="PROSITE" id="PS00041">
    <property type="entry name" value="HTH_ARAC_FAMILY_1"/>
    <property type="match status" value="1"/>
</dbReference>
<evidence type="ECO:0000259" key="5">
    <source>
        <dbReference type="PROSITE" id="PS01124"/>
    </source>
</evidence>
<dbReference type="InterPro" id="IPR037923">
    <property type="entry name" value="HTH-like"/>
</dbReference>
<dbReference type="Gene3D" id="2.60.120.10">
    <property type="entry name" value="Jelly Rolls"/>
    <property type="match status" value="1"/>
</dbReference>
<dbReference type="InterPro" id="IPR009057">
    <property type="entry name" value="Homeodomain-like_sf"/>
</dbReference>
<dbReference type="InterPro" id="IPR018060">
    <property type="entry name" value="HTH_AraC"/>
</dbReference>
<name>A0ABU1NSV7_9BACL</name>
<keyword evidence="7" id="KW-1185">Reference proteome</keyword>
<keyword evidence="4" id="KW-0804">Transcription</keyword>
<dbReference type="InterPro" id="IPR018062">
    <property type="entry name" value="HTH_AraC-typ_CS"/>
</dbReference>
<accession>A0ABU1NSV7</accession>
<evidence type="ECO:0000256" key="1">
    <source>
        <dbReference type="ARBA" id="ARBA00023015"/>
    </source>
</evidence>
<dbReference type="RefSeq" id="WP_310225412.1">
    <property type="nucleotide sequence ID" value="NZ_JAVDSB010000002.1"/>
</dbReference>
<dbReference type="EMBL" id="JAVDSB010000002">
    <property type="protein sequence ID" value="MDR6550528.1"/>
    <property type="molecule type" value="Genomic_DNA"/>
</dbReference>
<gene>
    <name evidence="6" type="ORF">J2736_001715</name>
</gene>
<dbReference type="InterPro" id="IPR050204">
    <property type="entry name" value="AraC_XylS_family_regulators"/>
</dbReference>
<proteinExistence type="predicted"/>
<sequence length="291" mass="33362">MAPAAKHRWTYNREYQEPIEAVPELLVFGFDEINSALRLGYHEHHGYEFVFIERGKASWELANRTYETKAGEVFHTRPGEIHRGGFNVIEPSRFWWFILSPPSEVDWLCLPKHEIATIRTKLDQLQRIVHTGIQPLAALQRLKDALQASSPLRSTAIRQAIVELLLQILQPSQESGTLSPDLVHAFDSMIRKVDEEPDWRPTIEEMAEFASISPSHFMRTFRQYTGNTPMAFLERQRIKQACVILTHTDNSVLTISTNLGYASSQHFATVFKRITGVTPLNWRKTNSPLGI</sequence>
<keyword evidence="1" id="KW-0805">Transcription regulation</keyword>
<dbReference type="SUPFAM" id="SSF51215">
    <property type="entry name" value="Regulatory protein AraC"/>
    <property type="match status" value="1"/>
</dbReference>
<feature type="domain" description="HTH araC/xylS-type" evidence="5">
    <location>
        <begin position="187"/>
        <end position="285"/>
    </location>
</feature>
<dbReference type="SUPFAM" id="SSF46689">
    <property type="entry name" value="Homeodomain-like"/>
    <property type="match status" value="2"/>
</dbReference>
<dbReference type="Proteomes" id="UP001267290">
    <property type="component" value="Unassembled WGS sequence"/>
</dbReference>
<dbReference type="SMART" id="SM00342">
    <property type="entry name" value="HTH_ARAC"/>
    <property type="match status" value="1"/>
</dbReference>
<reference evidence="6 7" key="1">
    <citation type="submission" date="2023-07" db="EMBL/GenBank/DDBJ databases">
        <title>Sorghum-associated microbial communities from plants grown in Nebraska, USA.</title>
        <authorList>
            <person name="Schachtman D."/>
        </authorList>
    </citation>
    <scope>NUCLEOTIDE SEQUENCE [LARGE SCALE GENOMIC DNA]</scope>
    <source>
        <strain evidence="6 7">CC258</strain>
    </source>
</reference>
<dbReference type="Gene3D" id="1.10.10.60">
    <property type="entry name" value="Homeodomain-like"/>
    <property type="match status" value="2"/>
</dbReference>
<dbReference type="InterPro" id="IPR003313">
    <property type="entry name" value="AraC-bd"/>
</dbReference>
<evidence type="ECO:0000313" key="7">
    <source>
        <dbReference type="Proteomes" id="UP001267290"/>
    </source>
</evidence>
<dbReference type="InterPro" id="IPR014710">
    <property type="entry name" value="RmlC-like_jellyroll"/>
</dbReference>
<dbReference type="PRINTS" id="PR00032">
    <property type="entry name" value="HTHARAC"/>
</dbReference>
<dbReference type="PROSITE" id="PS01124">
    <property type="entry name" value="HTH_ARAC_FAMILY_2"/>
    <property type="match status" value="1"/>
</dbReference>
<evidence type="ECO:0000256" key="3">
    <source>
        <dbReference type="ARBA" id="ARBA00023159"/>
    </source>
</evidence>
<organism evidence="6 7">
    <name type="scientific">Paenibacillus qinlingensis</name>
    <dbReference type="NCBI Taxonomy" id="1837343"/>
    <lineage>
        <taxon>Bacteria</taxon>
        <taxon>Bacillati</taxon>
        <taxon>Bacillota</taxon>
        <taxon>Bacilli</taxon>
        <taxon>Bacillales</taxon>
        <taxon>Paenibacillaceae</taxon>
        <taxon>Paenibacillus</taxon>
    </lineage>
</organism>
<evidence type="ECO:0000313" key="6">
    <source>
        <dbReference type="EMBL" id="MDR6550528.1"/>
    </source>
</evidence>
<comment type="caution">
    <text evidence="6">The sequence shown here is derived from an EMBL/GenBank/DDBJ whole genome shotgun (WGS) entry which is preliminary data.</text>
</comment>
<protein>
    <submittedName>
        <fullName evidence="6">AraC-like DNA-binding protein</fullName>
    </submittedName>
</protein>
<dbReference type="PANTHER" id="PTHR46796">
    <property type="entry name" value="HTH-TYPE TRANSCRIPTIONAL ACTIVATOR RHAS-RELATED"/>
    <property type="match status" value="1"/>
</dbReference>
<keyword evidence="3" id="KW-0010">Activator</keyword>
<dbReference type="Pfam" id="PF02311">
    <property type="entry name" value="AraC_binding"/>
    <property type="match status" value="1"/>
</dbReference>
<keyword evidence="2" id="KW-0238">DNA-binding</keyword>
<evidence type="ECO:0000256" key="2">
    <source>
        <dbReference type="ARBA" id="ARBA00023125"/>
    </source>
</evidence>